<sequence length="126" mass="14181">MPEILIVEDNLLNLVIEADLLKSFGYEPKKAKNGFEALEILNETRIDLMLLDMELPKMHGLELLQRIKLNPEIRNIRVVAVTGYCDSESKEKFLKAGCCAVLAKPINFGDFGSQVKEFLTMTGSLH</sequence>
<gene>
    <name evidence="4" type="ORF">RG963_13020</name>
</gene>
<evidence type="ECO:0000259" key="3">
    <source>
        <dbReference type="PROSITE" id="PS50110"/>
    </source>
</evidence>
<dbReference type="PANTHER" id="PTHR44591">
    <property type="entry name" value="STRESS RESPONSE REGULATOR PROTEIN 1"/>
    <property type="match status" value="1"/>
</dbReference>
<name>A0ABU2D3Y0_9EURY</name>
<dbReference type="Pfam" id="PF00072">
    <property type="entry name" value="Response_reg"/>
    <property type="match status" value="1"/>
</dbReference>
<dbReference type="InterPro" id="IPR001789">
    <property type="entry name" value="Sig_transdc_resp-reg_receiver"/>
</dbReference>
<comment type="caution">
    <text evidence="4">The sequence shown here is derived from an EMBL/GenBank/DDBJ whole genome shotgun (WGS) entry which is preliminary data.</text>
</comment>
<proteinExistence type="predicted"/>
<keyword evidence="5" id="KW-1185">Reference proteome</keyword>
<dbReference type="InterPro" id="IPR050595">
    <property type="entry name" value="Bact_response_regulator"/>
</dbReference>
<dbReference type="EMBL" id="JAVKPK010000062">
    <property type="protein sequence ID" value="MDR7666682.1"/>
    <property type="molecule type" value="Genomic_DNA"/>
</dbReference>
<dbReference type="InterPro" id="IPR011006">
    <property type="entry name" value="CheY-like_superfamily"/>
</dbReference>
<evidence type="ECO:0000256" key="1">
    <source>
        <dbReference type="ARBA" id="ARBA00022553"/>
    </source>
</evidence>
<evidence type="ECO:0000313" key="4">
    <source>
        <dbReference type="EMBL" id="MDR7666682.1"/>
    </source>
</evidence>
<dbReference type="Proteomes" id="UP001246244">
    <property type="component" value="Unassembled WGS sequence"/>
</dbReference>
<dbReference type="PANTHER" id="PTHR44591:SF3">
    <property type="entry name" value="RESPONSE REGULATORY DOMAIN-CONTAINING PROTEIN"/>
    <property type="match status" value="1"/>
</dbReference>
<feature type="domain" description="Response regulatory" evidence="3">
    <location>
        <begin position="3"/>
        <end position="119"/>
    </location>
</feature>
<reference evidence="5" key="1">
    <citation type="submission" date="2023-07" db="EMBL/GenBank/DDBJ databases">
        <title>Whole-genome sequencing of a new Methanosarcina sp. Z-7115.</title>
        <authorList>
            <person name="Zhilina T.N."/>
            <person name="Merkel A.Y."/>
        </authorList>
    </citation>
    <scope>NUCLEOTIDE SEQUENCE [LARGE SCALE GENOMIC DNA]</scope>
    <source>
        <strain evidence="5">Z-7115</strain>
    </source>
</reference>
<protein>
    <submittedName>
        <fullName evidence="4">Response regulator</fullName>
    </submittedName>
</protein>
<feature type="modified residue" description="4-aspartylphosphate" evidence="2">
    <location>
        <position position="52"/>
    </location>
</feature>
<dbReference type="SMART" id="SM00448">
    <property type="entry name" value="REC"/>
    <property type="match status" value="1"/>
</dbReference>
<evidence type="ECO:0000313" key="5">
    <source>
        <dbReference type="Proteomes" id="UP001246244"/>
    </source>
</evidence>
<accession>A0ABU2D3Y0</accession>
<dbReference type="RefSeq" id="WP_310576711.1">
    <property type="nucleotide sequence ID" value="NZ_JAVKPK010000062.1"/>
</dbReference>
<dbReference type="SUPFAM" id="SSF52172">
    <property type="entry name" value="CheY-like"/>
    <property type="match status" value="1"/>
</dbReference>
<dbReference type="PROSITE" id="PS50110">
    <property type="entry name" value="RESPONSE_REGULATORY"/>
    <property type="match status" value="1"/>
</dbReference>
<dbReference type="Gene3D" id="3.40.50.2300">
    <property type="match status" value="1"/>
</dbReference>
<keyword evidence="1 2" id="KW-0597">Phosphoprotein</keyword>
<evidence type="ECO:0000256" key="2">
    <source>
        <dbReference type="PROSITE-ProRule" id="PRU00169"/>
    </source>
</evidence>
<organism evidence="4 5">
    <name type="scientific">Methanosarcina baikalica</name>
    <dbReference type="NCBI Taxonomy" id="3073890"/>
    <lineage>
        <taxon>Archaea</taxon>
        <taxon>Methanobacteriati</taxon>
        <taxon>Methanobacteriota</taxon>
        <taxon>Stenosarchaea group</taxon>
        <taxon>Methanomicrobia</taxon>
        <taxon>Methanosarcinales</taxon>
        <taxon>Methanosarcinaceae</taxon>
        <taxon>Methanosarcina</taxon>
    </lineage>
</organism>